<dbReference type="Gene3D" id="3.40.50.300">
    <property type="entry name" value="P-loop containing nucleotide triphosphate hydrolases"/>
    <property type="match status" value="1"/>
</dbReference>
<dbReference type="InterPro" id="IPR027417">
    <property type="entry name" value="P-loop_NTPase"/>
</dbReference>
<dbReference type="PROSITE" id="PS50893">
    <property type="entry name" value="ABC_TRANSPORTER_2"/>
    <property type="match status" value="1"/>
</dbReference>
<dbReference type="GO" id="GO:0015833">
    <property type="term" value="P:peptide transport"/>
    <property type="evidence" value="ECO:0007669"/>
    <property type="project" value="InterPro"/>
</dbReference>
<dbReference type="NCBIfam" id="TIGR01727">
    <property type="entry name" value="oligo_HPY"/>
    <property type="match status" value="1"/>
</dbReference>
<dbReference type="GO" id="GO:0005524">
    <property type="term" value="F:ATP binding"/>
    <property type="evidence" value="ECO:0007669"/>
    <property type="project" value="UniProtKB-KW"/>
</dbReference>
<evidence type="ECO:0000259" key="4">
    <source>
        <dbReference type="PROSITE" id="PS50893"/>
    </source>
</evidence>
<comment type="caution">
    <text evidence="5">The sequence shown here is derived from an EMBL/GenBank/DDBJ whole genome shotgun (WGS) entry which is preliminary data.</text>
</comment>
<dbReference type="CDD" id="cd03257">
    <property type="entry name" value="ABC_NikE_OppD_transporters"/>
    <property type="match status" value="1"/>
</dbReference>
<organism evidence="5 6">
    <name type="scientific">Thermodesulfobacterium commune</name>
    <dbReference type="NCBI Taxonomy" id="1741"/>
    <lineage>
        <taxon>Bacteria</taxon>
        <taxon>Pseudomonadati</taxon>
        <taxon>Thermodesulfobacteriota</taxon>
        <taxon>Thermodesulfobacteria</taxon>
        <taxon>Thermodesulfobacteriales</taxon>
        <taxon>Thermodesulfobacteriaceae</taxon>
        <taxon>Thermodesulfobacterium</taxon>
    </lineage>
</organism>
<dbReference type="InterPro" id="IPR050319">
    <property type="entry name" value="ABC_transp_ATP-bind"/>
</dbReference>
<dbReference type="InterPro" id="IPR003439">
    <property type="entry name" value="ABC_transporter-like_ATP-bd"/>
</dbReference>
<dbReference type="SUPFAM" id="SSF52540">
    <property type="entry name" value="P-loop containing nucleoside triphosphate hydrolases"/>
    <property type="match status" value="1"/>
</dbReference>
<accession>A0A101FIP4</accession>
<dbReference type="Pfam" id="PF08352">
    <property type="entry name" value="oligo_HPY"/>
    <property type="match status" value="1"/>
</dbReference>
<dbReference type="InterPro" id="IPR013563">
    <property type="entry name" value="Oligopep_ABC_C"/>
</dbReference>
<dbReference type="PANTHER" id="PTHR43776">
    <property type="entry name" value="TRANSPORT ATP-BINDING PROTEIN"/>
    <property type="match status" value="1"/>
</dbReference>
<protein>
    <submittedName>
        <fullName evidence="5">Oligopeptide ABC transporter ATP-binding protein OppF</fullName>
    </submittedName>
</protein>
<name>A0A101FIP4_9BACT</name>
<evidence type="ECO:0000256" key="1">
    <source>
        <dbReference type="ARBA" id="ARBA00022448"/>
    </source>
</evidence>
<keyword evidence="3 5" id="KW-0067">ATP-binding</keyword>
<proteinExistence type="predicted"/>
<dbReference type="Pfam" id="PF00005">
    <property type="entry name" value="ABC_tran"/>
    <property type="match status" value="1"/>
</dbReference>
<dbReference type="InterPro" id="IPR003593">
    <property type="entry name" value="AAA+_ATPase"/>
</dbReference>
<sequence length="317" mass="35879">MNKPILEVKNIWKTYHVKVLGGLKTYKVVALRGVSLKIEKGEVLGILGESGCGKSTLGKIVLGLETPDEGEVFWFGISLKNLDRKTYKALRPKVQAVLQDPYSSLNPRYKIKEALLEPYLINVSPDKKEGLSKAQELLNQVGLDNSVLEKYPHELSGGQRQRVALARALMVNPELLVLDEPTSALDVTIQAQILELMKTLKERYQLSYLLISHSLPVVFYLADWIGVIYFGTLVELCHKSFLKRLNHHPYTELLIQSYLDPFASSQVIPEIEVELNPPTSNRCVFLNRCPVKRKDCYKTNPPLVKKSDLQYIACFNI</sequence>
<keyword evidence="2" id="KW-0547">Nucleotide-binding</keyword>
<dbReference type="AlphaFoldDB" id="A0A101FIP4"/>
<evidence type="ECO:0000313" key="5">
    <source>
        <dbReference type="EMBL" id="HAA83503.1"/>
    </source>
</evidence>
<dbReference type="EMBL" id="DLVE01000022">
    <property type="protein sequence ID" value="HAA83503.1"/>
    <property type="molecule type" value="Genomic_DNA"/>
</dbReference>
<reference evidence="5 6" key="1">
    <citation type="journal article" date="2018" name="Nat. Biotechnol.">
        <title>A standardized bacterial taxonomy based on genome phylogeny substantially revises the tree of life.</title>
        <authorList>
            <person name="Parks D.H."/>
            <person name="Chuvochina M."/>
            <person name="Waite D.W."/>
            <person name="Rinke C."/>
            <person name="Skarshewski A."/>
            <person name="Chaumeil P.A."/>
            <person name="Hugenholtz P."/>
        </authorList>
    </citation>
    <scope>NUCLEOTIDE SEQUENCE [LARGE SCALE GENOMIC DNA]</scope>
    <source>
        <strain evidence="5">UBA12529</strain>
    </source>
</reference>
<dbReference type="GO" id="GO:0055085">
    <property type="term" value="P:transmembrane transport"/>
    <property type="evidence" value="ECO:0007669"/>
    <property type="project" value="UniProtKB-ARBA"/>
</dbReference>
<keyword evidence="1" id="KW-0813">Transport</keyword>
<dbReference type="SMART" id="SM00382">
    <property type="entry name" value="AAA"/>
    <property type="match status" value="1"/>
</dbReference>
<dbReference type="Proteomes" id="UP000257240">
    <property type="component" value="Unassembled WGS sequence"/>
</dbReference>
<dbReference type="GO" id="GO:0016887">
    <property type="term" value="F:ATP hydrolysis activity"/>
    <property type="evidence" value="ECO:0007669"/>
    <property type="project" value="InterPro"/>
</dbReference>
<gene>
    <name evidence="5" type="ORF">DCE01_01730</name>
</gene>
<evidence type="ECO:0000256" key="3">
    <source>
        <dbReference type="ARBA" id="ARBA00022840"/>
    </source>
</evidence>
<evidence type="ECO:0000256" key="2">
    <source>
        <dbReference type="ARBA" id="ARBA00022741"/>
    </source>
</evidence>
<dbReference type="PROSITE" id="PS00211">
    <property type="entry name" value="ABC_TRANSPORTER_1"/>
    <property type="match status" value="1"/>
</dbReference>
<dbReference type="InterPro" id="IPR017871">
    <property type="entry name" value="ABC_transporter-like_CS"/>
</dbReference>
<feature type="domain" description="ABC transporter" evidence="4">
    <location>
        <begin position="6"/>
        <end position="255"/>
    </location>
</feature>
<evidence type="ECO:0000313" key="6">
    <source>
        <dbReference type="Proteomes" id="UP000257240"/>
    </source>
</evidence>